<sequence length="101" mass="11354">MKRHAWMMWSVVAVVGSALIAPGAFAKEKDDNEGVYVTPPSMFFGSVPSLAQQQTQQQTQQHPQQQTPEQAQQQAQEGQQQAEQRPLVNFFAPWENPDSDK</sequence>
<evidence type="ECO:0000256" key="2">
    <source>
        <dbReference type="SAM" id="SignalP"/>
    </source>
</evidence>
<organism evidence="3 4">
    <name type="scientific">Brevibacillus thermoruber</name>
    <dbReference type="NCBI Taxonomy" id="33942"/>
    <lineage>
        <taxon>Bacteria</taxon>
        <taxon>Bacillati</taxon>
        <taxon>Bacillota</taxon>
        <taxon>Bacilli</taxon>
        <taxon>Bacillales</taxon>
        <taxon>Paenibacillaceae</taxon>
        <taxon>Brevibacillus</taxon>
    </lineage>
</organism>
<gene>
    <name evidence="3" type="ORF">O3V59_08360</name>
</gene>
<feature type="region of interest" description="Disordered" evidence="1">
    <location>
        <begin position="49"/>
        <end position="101"/>
    </location>
</feature>
<keyword evidence="4" id="KW-1185">Reference proteome</keyword>
<feature type="chain" id="PRO_5040797649" evidence="2">
    <location>
        <begin position="27"/>
        <end position="101"/>
    </location>
</feature>
<protein>
    <submittedName>
        <fullName evidence="3">Uncharacterized protein</fullName>
    </submittedName>
</protein>
<proteinExistence type="predicted"/>
<name>A0A9X3TPG4_9BACL</name>
<dbReference type="EMBL" id="JAPYYP010000007">
    <property type="protein sequence ID" value="MDA5108371.1"/>
    <property type="molecule type" value="Genomic_DNA"/>
</dbReference>
<feature type="signal peptide" evidence="2">
    <location>
        <begin position="1"/>
        <end position="26"/>
    </location>
</feature>
<evidence type="ECO:0000256" key="1">
    <source>
        <dbReference type="SAM" id="MobiDB-lite"/>
    </source>
</evidence>
<evidence type="ECO:0000313" key="3">
    <source>
        <dbReference type="EMBL" id="MDA5108371.1"/>
    </source>
</evidence>
<evidence type="ECO:0000313" key="4">
    <source>
        <dbReference type="Proteomes" id="UP001151071"/>
    </source>
</evidence>
<comment type="caution">
    <text evidence="3">The sequence shown here is derived from an EMBL/GenBank/DDBJ whole genome shotgun (WGS) entry which is preliminary data.</text>
</comment>
<feature type="compositionally biased region" description="Low complexity" evidence="1">
    <location>
        <begin position="52"/>
        <end position="84"/>
    </location>
</feature>
<accession>A0A9X3TPG4</accession>
<dbReference type="RefSeq" id="WP_271139894.1">
    <property type="nucleotide sequence ID" value="NZ_JAPYYP010000007.1"/>
</dbReference>
<keyword evidence="2" id="KW-0732">Signal</keyword>
<dbReference type="AlphaFoldDB" id="A0A9X3TPG4"/>
<reference evidence="3" key="1">
    <citation type="submission" date="2022-12" db="EMBL/GenBank/DDBJ databases">
        <title>Draft genome sequence of the thermophilic strain Brevibacillus thermoruber HT42, isolated from Los Humeros, Puebla, Mexico, with biotechnological potential.</title>
        <authorList>
            <person name="Lara Sanchez J."/>
            <person name="Solis Palacios R."/>
            <person name="Bustos Baena A.S."/>
            <person name="Ruz Baez A.E."/>
            <person name="Espinosa Luna G."/>
            <person name="Oliart Ros R.M."/>
        </authorList>
    </citation>
    <scope>NUCLEOTIDE SEQUENCE</scope>
    <source>
        <strain evidence="3">HT42</strain>
    </source>
</reference>
<dbReference type="Proteomes" id="UP001151071">
    <property type="component" value="Unassembled WGS sequence"/>
</dbReference>